<protein>
    <submittedName>
        <fullName evidence="2">Uncharacterized protein</fullName>
    </submittedName>
</protein>
<sequence>MPHEQTPPQFTPGPSGTSWLEDLFPGKLPTFPFLILTFASSELTFPPCVEPSQCNEPPIPGPSQASEPHEDPLTCEPEPDVAPKQSREEPFGKSPLHFLYSSQIFLTPPLAISNLFCYTRLRNCHMVECDLQLASIHWSFNRFNSLFGKSSLC</sequence>
<organism evidence="2 3">
    <name type="scientific">Austropuccinia psidii MF-1</name>
    <dbReference type="NCBI Taxonomy" id="1389203"/>
    <lineage>
        <taxon>Eukaryota</taxon>
        <taxon>Fungi</taxon>
        <taxon>Dikarya</taxon>
        <taxon>Basidiomycota</taxon>
        <taxon>Pucciniomycotina</taxon>
        <taxon>Pucciniomycetes</taxon>
        <taxon>Pucciniales</taxon>
        <taxon>Sphaerophragmiaceae</taxon>
        <taxon>Austropuccinia</taxon>
    </lineage>
</organism>
<evidence type="ECO:0000313" key="2">
    <source>
        <dbReference type="EMBL" id="MBW0560397.1"/>
    </source>
</evidence>
<evidence type="ECO:0000313" key="3">
    <source>
        <dbReference type="Proteomes" id="UP000765509"/>
    </source>
</evidence>
<gene>
    <name evidence="2" type="ORF">O181_100112</name>
</gene>
<accession>A0A9Q3JDJ4</accession>
<comment type="caution">
    <text evidence="2">The sequence shown here is derived from an EMBL/GenBank/DDBJ whole genome shotgun (WGS) entry which is preliminary data.</text>
</comment>
<dbReference type="Proteomes" id="UP000765509">
    <property type="component" value="Unassembled WGS sequence"/>
</dbReference>
<reference evidence="2" key="1">
    <citation type="submission" date="2021-03" db="EMBL/GenBank/DDBJ databases">
        <title>Draft genome sequence of rust myrtle Austropuccinia psidii MF-1, a brazilian biotype.</title>
        <authorList>
            <person name="Quecine M.C."/>
            <person name="Pachon D.M.R."/>
            <person name="Bonatelli M.L."/>
            <person name="Correr F.H."/>
            <person name="Franceschini L.M."/>
            <person name="Leite T.F."/>
            <person name="Margarido G.R.A."/>
            <person name="Almeida C.A."/>
            <person name="Ferrarezi J.A."/>
            <person name="Labate C.A."/>
        </authorList>
    </citation>
    <scope>NUCLEOTIDE SEQUENCE</scope>
    <source>
        <strain evidence="2">MF-1</strain>
    </source>
</reference>
<dbReference type="AlphaFoldDB" id="A0A9Q3JDJ4"/>
<name>A0A9Q3JDJ4_9BASI</name>
<keyword evidence="3" id="KW-1185">Reference proteome</keyword>
<proteinExistence type="predicted"/>
<feature type="region of interest" description="Disordered" evidence="1">
    <location>
        <begin position="52"/>
        <end position="90"/>
    </location>
</feature>
<dbReference type="EMBL" id="AVOT02069509">
    <property type="protein sequence ID" value="MBW0560397.1"/>
    <property type="molecule type" value="Genomic_DNA"/>
</dbReference>
<evidence type="ECO:0000256" key="1">
    <source>
        <dbReference type="SAM" id="MobiDB-lite"/>
    </source>
</evidence>